<dbReference type="InParanoid" id="A0A068V338"/>
<protein>
    <submittedName>
        <fullName evidence="1">Uncharacterized protein</fullName>
    </submittedName>
</protein>
<gene>
    <name evidence="1" type="ORF">GSCOC_T00042510001</name>
</gene>
<accession>A0A068V338</accession>
<sequence length="71" mass="7753">MAFLPFRPRCPHVSPHGPTGPWAAVLPFHVAEGHWPTGAPGPRIGAQCQQVEQHSARMDCCKSNSKCHLVE</sequence>
<keyword evidence="2" id="KW-1185">Reference proteome</keyword>
<organism evidence="1 2">
    <name type="scientific">Coffea canephora</name>
    <name type="common">Robusta coffee</name>
    <dbReference type="NCBI Taxonomy" id="49390"/>
    <lineage>
        <taxon>Eukaryota</taxon>
        <taxon>Viridiplantae</taxon>
        <taxon>Streptophyta</taxon>
        <taxon>Embryophyta</taxon>
        <taxon>Tracheophyta</taxon>
        <taxon>Spermatophyta</taxon>
        <taxon>Magnoliopsida</taxon>
        <taxon>eudicotyledons</taxon>
        <taxon>Gunneridae</taxon>
        <taxon>Pentapetalae</taxon>
        <taxon>asterids</taxon>
        <taxon>lamiids</taxon>
        <taxon>Gentianales</taxon>
        <taxon>Rubiaceae</taxon>
        <taxon>Ixoroideae</taxon>
        <taxon>Gardenieae complex</taxon>
        <taxon>Bertiereae - Coffeeae clade</taxon>
        <taxon>Coffeeae</taxon>
        <taxon>Coffea</taxon>
    </lineage>
</organism>
<evidence type="ECO:0000313" key="1">
    <source>
        <dbReference type="EMBL" id="CDP14987.1"/>
    </source>
</evidence>
<evidence type="ECO:0000313" key="2">
    <source>
        <dbReference type="Proteomes" id="UP000295252"/>
    </source>
</evidence>
<dbReference type="AlphaFoldDB" id="A0A068V338"/>
<reference evidence="2" key="1">
    <citation type="journal article" date="2014" name="Science">
        <title>The coffee genome provides insight into the convergent evolution of caffeine biosynthesis.</title>
        <authorList>
            <person name="Denoeud F."/>
            <person name="Carretero-Paulet L."/>
            <person name="Dereeper A."/>
            <person name="Droc G."/>
            <person name="Guyot R."/>
            <person name="Pietrella M."/>
            <person name="Zheng C."/>
            <person name="Alberti A."/>
            <person name="Anthony F."/>
            <person name="Aprea G."/>
            <person name="Aury J.M."/>
            <person name="Bento P."/>
            <person name="Bernard M."/>
            <person name="Bocs S."/>
            <person name="Campa C."/>
            <person name="Cenci A."/>
            <person name="Combes M.C."/>
            <person name="Crouzillat D."/>
            <person name="Da Silva C."/>
            <person name="Daddiego L."/>
            <person name="De Bellis F."/>
            <person name="Dussert S."/>
            <person name="Garsmeur O."/>
            <person name="Gayraud T."/>
            <person name="Guignon V."/>
            <person name="Jahn K."/>
            <person name="Jamilloux V."/>
            <person name="Joet T."/>
            <person name="Labadie K."/>
            <person name="Lan T."/>
            <person name="Leclercq J."/>
            <person name="Lepelley M."/>
            <person name="Leroy T."/>
            <person name="Li L.T."/>
            <person name="Librado P."/>
            <person name="Lopez L."/>
            <person name="Munoz A."/>
            <person name="Noel B."/>
            <person name="Pallavicini A."/>
            <person name="Perrotta G."/>
            <person name="Poncet V."/>
            <person name="Pot D."/>
            <person name="Priyono X."/>
            <person name="Rigoreau M."/>
            <person name="Rouard M."/>
            <person name="Rozas J."/>
            <person name="Tranchant-Dubreuil C."/>
            <person name="VanBuren R."/>
            <person name="Zhang Q."/>
            <person name="Andrade A.C."/>
            <person name="Argout X."/>
            <person name="Bertrand B."/>
            <person name="de Kochko A."/>
            <person name="Graziosi G."/>
            <person name="Henry R.J."/>
            <person name="Jayarama X."/>
            <person name="Ming R."/>
            <person name="Nagai C."/>
            <person name="Rounsley S."/>
            <person name="Sankoff D."/>
            <person name="Giuliano G."/>
            <person name="Albert V.A."/>
            <person name="Wincker P."/>
            <person name="Lashermes P."/>
        </authorList>
    </citation>
    <scope>NUCLEOTIDE SEQUENCE [LARGE SCALE GENOMIC DNA]</scope>
    <source>
        <strain evidence="2">cv. DH200-94</strain>
    </source>
</reference>
<proteinExistence type="predicted"/>
<dbReference type="Gramene" id="CDP14987">
    <property type="protein sequence ID" value="CDP14987"/>
    <property type="gene ID" value="GSCOC_T00042510001"/>
</dbReference>
<dbReference type="Proteomes" id="UP000295252">
    <property type="component" value="Chromosome X"/>
</dbReference>
<dbReference type="EMBL" id="HG739177">
    <property type="protein sequence ID" value="CDP14987.1"/>
    <property type="molecule type" value="Genomic_DNA"/>
</dbReference>
<name>A0A068V338_COFCA</name>